<organism evidence="1 2">
    <name type="scientific">Lineolata rhizophorae</name>
    <dbReference type="NCBI Taxonomy" id="578093"/>
    <lineage>
        <taxon>Eukaryota</taxon>
        <taxon>Fungi</taxon>
        <taxon>Dikarya</taxon>
        <taxon>Ascomycota</taxon>
        <taxon>Pezizomycotina</taxon>
        <taxon>Dothideomycetes</taxon>
        <taxon>Dothideomycetes incertae sedis</taxon>
        <taxon>Lineolatales</taxon>
        <taxon>Lineolataceae</taxon>
        <taxon>Lineolata</taxon>
    </lineage>
</organism>
<proteinExistence type="predicted"/>
<reference evidence="1" key="1">
    <citation type="journal article" date="2020" name="Stud. Mycol.">
        <title>101 Dothideomycetes genomes: a test case for predicting lifestyles and emergence of pathogens.</title>
        <authorList>
            <person name="Haridas S."/>
            <person name="Albert R."/>
            <person name="Binder M."/>
            <person name="Bloem J."/>
            <person name="Labutti K."/>
            <person name="Salamov A."/>
            <person name="Andreopoulos B."/>
            <person name="Baker S."/>
            <person name="Barry K."/>
            <person name="Bills G."/>
            <person name="Bluhm B."/>
            <person name="Cannon C."/>
            <person name="Castanera R."/>
            <person name="Culley D."/>
            <person name="Daum C."/>
            <person name="Ezra D."/>
            <person name="Gonzalez J."/>
            <person name="Henrissat B."/>
            <person name="Kuo A."/>
            <person name="Liang C."/>
            <person name="Lipzen A."/>
            <person name="Lutzoni F."/>
            <person name="Magnuson J."/>
            <person name="Mondo S."/>
            <person name="Nolan M."/>
            <person name="Ohm R."/>
            <person name="Pangilinan J."/>
            <person name="Park H.-J."/>
            <person name="Ramirez L."/>
            <person name="Alfaro M."/>
            <person name="Sun H."/>
            <person name="Tritt A."/>
            <person name="Yoshinaga Y."/>
            <person name="Zwiers L.-H."/>
            <person name="Turgeon B."/>
            <person name="Goodwin S."/>
            <person name="Spatafora J."/>
            <person name="Crous P."/>
            <person name="Grigoriev I."/>
        </authorList>
    </citation>
    <scope>NUCLEOTIDE SEQUENCE</scope>
    <source>
        <strain evidence="1">ATCC 16933</strain>
    </source>
</reference>
<name>A0A6A6NMS6_9PEZI</name>
<sequence>MRHGEGEMRRGKIRGVVPPQFFHPFYFPPSSGSCFPDSFVLNATSEIGVVNACLFALWLGDAGVGLGRTRNATRVNRRRGEAEGRWVPAKSTTVLLRLLETDSSCGIELGRTGSINSPLSPATPQLPLPCSPAFASSVNPFWTRQARRGVSSGLTWLRRVWGT</sequence>
<evidence type="ECO:0000313" key="2">
    <source>
        <dbReference type="Proteomes" id="UP000799766"/>
    </source>
</evidence>
<protein>
    <submittedName>
        <fullName evidence="1">Uncharacterized protein</fullName>
    </submittedName>
</protein>
<gene>
    <name evidence="1" type="ORF">BDY21DRAFT_145452</name>
</gene>
<dbReference type="EMBL" id="MU001700">
    <property type="protein sequence ID" value="KAF2453032.1"/>
    <property type="molecule type" value="Genomic_DNA"/>
</dbReference>
<dbReference type="PROSITE" id="PS51257">
    <property type="entry name" value="PROKAR_LIPOPROTEIN"/>
    <property type="match status" value="1"/>
</dbReference>
<accession>A0A6A6NMS6</accession>
<keyword evidence="2" id="KW-1185">Reference proteome</keyword>
<evidence type="ECO:0000313" key="1">
    <source>
        <dbReference type="EMBL" id="KAF2453032.1"/>
    </source>
</evidence>
<dbReference type="Proteomes" id="UP000799766">
    <property type="component" value="Unassembled WGS sequence"/>
</dbReference>
<dbReference type="AlphaFoldDB" id="A0A6A6NMS6"/>